<sequence length="635" mass="72570">MDAEASNNKKQRKLALIIGNNDYKIKPLDNCVNDANDLSEKLKTIGFIVTTKTNLKCEQMDKEIEDFTNSIKPYDLVVFFFAGHSVQNDNKNYLIPCDADTIESLSKQEGHGVHAQAILSLMYQKDPHAVVHILDCCRTYSLPSVDKNRNWNPASKGMAKMQPSEGTRTLIAFACGPDTVAEDKSPNNHNGMFTFHLLNHVTQSGKNIVDIFGTVSDEVSKASEGRQIPQTTFSRNPKDVFFVSPHSETTQLNSQPAMASSSSRQGYGIIILGNSGVGKSFLANILLGSETFDHRAAARSVTTETEFKEIKMGNENYAIFNIPGLIEADQQCIERNKREIDKAFVERPTSLILYVFGSQNGRIRDEDVVAFNALNKAYPLKVESLVLIVNGAPKKRLEDYEGEVIVLLKELIQVSCQSLCVLDMIDENNQSERKKLKNQLLQAIVERTPRDHIKKQDLELQREEVRKAKAEIKVLQADFQNKLQMHENQIKEQQRMYDKKFDEIRNQNELMQVLIENQRKEQEKRDNEHKEAIQRANELTVKLRAEVQAEKRARQQAEQRVKEQTEQRTREQAEQKAREQAEQRAREQTGQRAREQTGQRAREHVQRASKSISSIMENLFSEIVFRSTEFWDNKV</sequence>
<dbReference type="OrthoDB" id="8954335at2759"/>
<evidence type="ECO:0000313" key="5">
    <source>
        <dbReference type="EMBL" id="CAF1545144.1"/>
    </source>
</evidence>
<dbReference type="Pfam" id="PF04548">
    <property type="entry name" value="AIG1"/>
    <property type="match status" value="1"/>
</dbReference>
<dbReference type="Pfam" id="PF00656">
    <property type="entry name" value="Peptidase_C14"/>
    <property type="match status" value="1"/>
</dbReference>
<keyword evidence="2" id="KW-0547">Nucleotide-binding</keyword>
<dbReference type="InterPro" id="IPR001309">
    <property type="entry name" value="Pept_C14_p20"/>
</dbReference>
<protein>
    <recommendedName>
        <fullName evidence="4">Caspase family p20 domain-containing protein</fullName>
    </recommendedName>
</protein>
<feature type="domain" description="Caspase family p20" evidence="4">
    <location>
        <begin position="11"/>
        <end position="88"/>
    </location>
</feature>
<evidence type="ECO:0000256" key="3">
    <source>
        <dbReference type="SAM" id="MobiDB-lite"/>
    </source>
</evidence>
<feature type="compositionally biased region" description="Basic and acidic residues" evidence="3">
    <location>
        <begin position="554"/>
        <end position="606"/>
    </location>
</feature>
<dbReference type="GO" id="GO:0005525">
    <property type="term" value="F:GTP binding"/>
    <property type="evidence" value="ECO:0007669"/>
    <property type="project" value="InterPro"/>
</dbReference>
<organism evidence="5 6">
    <name type="scientific">Rotaria magnacalcarata</name>
    <dbReference type="NCBI Taxonomy" id="392030"/>
    <lineage>
        <taxon>Eukaryota</taxon>
        <taxon>Metazoa</taxon>
        <taxon>Spiralia</taxon>
        <taxon>Gnathifera</taxon>
        <taxon>Rotifera</taxon>
        <taxon>Eurotatoria</taxon>
        <taxon>Bdelloidea</taxon>
        <taxon>Philodinida</taxon>
        <taxon>Philodinidae</taxon>
        <taxon>Rotaria</taxon>
    </lineage>
</organism>
<evidence type="ECO:0000256" key="2">
    <source>
        <dbReference type="ARBA" id="ARBA00022741"/>
    </source>
</evidence>
<proteinExistence type="inferred from homology"/>
<dbReference type="InterPro" id="IPR027417">
    <property type="entry name" value="P-loop_NTPase"/>
</dbReference>
<gene>
    <name evidence="5" type="ORF">KQP761_LOCUS17235</name>
</gene>
<dbReference type="AlphaFoldDB" id="A0A815W9U5"/>
<dbReference type="Gene3D" id="3.40.50.1460">
    <property type="match status" value="1"/>
</dbReference>
<dbReference type="SUPFAM" id="SSF52540">
    <property type="entry name" value="P-loop containing nucleoside triphosphate hydrolases"/>
    <property type="match status" value="1"/>
</dbReference>
<dbReference type="PANTHER" id="PTHR22576:SF37">
    <property type="entry name" value="MUCOSA-ASSOCIATED LYMPHOID TISSUE LYMPHOMA TRANSLOCATION PROTEIN 1"/>
    <property type="match status" value="1"/>
</dbReference>
<dbReference type="SUPFAM" id="SSF52129">
    <property type="entry name" value="Caspase-like"/>
    <property type="match status" value="1"/>
</dbReference>
<dbReference type="InterPro" id="IPR052039">
    <property type="entry name" value="Caspase-related_regulators"/>
</dbReference>
<evidence type="ECO:0000256" key="1">
    <source>
        <dbReference type="ARBA" id="ARBA00008535"/>
    </source>
</evidence>
<name>A0A815W9U5_9BILA</name>
<accession>A0A815W9U5</accession>
<dbReference type="Gene3D" id="3.40.50.300">
    <property type="entry name" value="P-loop containing nucleotide triphosphate hydrolases"/>
    <property type="match status" value="1"/>
</dbReference>
<dbReference type="GO" id="GO:0004197">
    <property type="term" value="F:cysteine-type endopeptidase activity"/>
    <property type="evidence" value="ECO:0007669"/>
    <property type="project" value="InterPro"/>
</dbReference>
<dbReference type="InterPro" id="IPR029030">
    <property type="entry name" value="Caspase-like_dom_sf"/>
</dbReference>
<dbReference type="GO" id="GO:0006508">
    <property type="term" value="P:proteolysis"/>
    <property type="evidence" value="ECO:0007669"/>
    <property type="project" value="InterPro"/>
</dbReference>
<dbReference type="Proteomes" id="UP000663834">
    <property type="component" value="Unassembled WGS sequence"/>
</dbReference>
<evidence type="ECO:0000259" key="4">
    <source>
        <dbReference type="PROSITE" id="PS50208"/>
    </source>
</evidence>
<feature type="region of interest" description="Disordered" evidence="3">
    <location>
        <begin position="554"/>
        <end position="610"/>
    </location>
</feature>
<dbReference type="CDD" id="cd00882">
    <property type="entry name" value="Ras_like_GTPase"/>
    <property type="match status" value="1"/>
</dbReference>
<dbReference type="PROSITE" id="PS50208">
    <property type="entry name" value="CASPASE_P20"/>
    <property type="match status" value="1"/>
</dbReference>
<dbReference type="InterPro" id="IPR011600">
    <property type="entry name" value="Pept_C14_caspase"/>
</dbReference>
<comment type="similarity">
    <text evidence="1">Belongs to the TRAFAC class TrmE-Era-EngA-EngB-Septin-like GTPase superfamily. AIG1/Toc34/Toc159-like paraseptin GTPase family. IAN subfamily.</text>
</comment>
<dbReference type="InterPro" id="IPR006703">
    <property type="entry name" value="G_AIG1"/>
</dbReference>
<reference evidence="5" key="1">
    <citation type="submission" date="2021-02" db="EMBL/GenBank/DDBJ databases">
        <authorList>
            <person name="Nowell W R."/>
        </authorList>
    </citation>
    <scope>NUCLEOTIDE SEQUENCE</scope>
</reference>
<comment type="caution">
    <text evidence="5">The sequence shown here is derived from an EMBL/GenBank/DDBJ whole genome shotgun (WGS) entry which is preliminary data.</text>
</comment>
<dbReference type="EMBL" id="CAJNOW010008786">
    <property type="protein sequence ID" value="CAF1545144.1"/>
    <property type="molecule type" value="Genomic_DNA"/>
</dbReference>
<dbReference type="PANTHER" id="PTHR22576">
    <property type="entry name" value="MUCOSA ASSOCIATED LYMPHOID TISSUE LYMPHOMA TRANSLOCATION PROTEIN 1/PARACASPASE"/>
    <property type="match status" value="1"/>
</dbReference>
<evidence type="ECO:0000313" key="6">
    <source>
        <dbReference type="Proteomes" id="UP000663834"/>
    </source>
</evidence>